<keyword evidence="3" id="KW-1185">Reference proteome</keyword>
<reference evidence="2 3" key="1">
    <citation type="submission" date="2018-07" db="EMBL/GenBank/DDBJ databases">
        <title>Genomic Encyclopedia of Type Strains, Phase III (KMG-III): the genomes of soil and plant-associated and newly described type strains.</title>
        <authorList>
            <person name="Whitman W."/>
        </authorList>
    </citation>
    <scope>NUCLEOTIDE SEQUENCE [LARGE SCALE GENOMIC DNA]</scope>
    <source>
        <strain evidence="2 3">CECT 8333</strain>
    </source>
</reference>
<evidence type="ECO:0000256" key="1">
    <source>
        <dbReference type="SAM" id="MobiDB-lite"/>
    </source>
</evidence>
<dbReference type="AlphaFoldDB" id="A0A369AWX7"/>
<accession>A0A369AWX7</accession>
<feature type="compositionally biased region" description="Basic and acidic residues" evidence="1">
    <location>
        <begin position="9"/>
        <end position="21"/>
    </location>
</feature>
<protein>
    <submittedName>
        <fullName evidence="2">Uncharacterized protein</fullName>
    </submittedName>
</protein>
<proteinExistence type="predicted"/>
<feature type="region of interest" description="Disordered" evidence="1">
    <location>
        <begin position="1"/>
        <end position="42"/>
    </location>
</feature>
<gene>
    <name evidence="2" type="ORF">DFP94_11911</name>
</gene>
<organism evidence="2 3">
    <name type="scientific">Fontibacillus phaseoli</name>
    <dbReference type="NCBI Taxonomy" id="1416533"/>
    <lineage>
        <taxon>Bacteria</taxon>
        <taxon>Bacillati</taxon>
        <taxon>Bacillota</taxon>
        <taxon>Bacilli</taxon>
        <taxon>Bacillales</taxon>
        <taxon>Paenibacillaceae</taxon>
        <taxon>Fontibacillus</taxon>
    </lineage>
</organism>
<evidence type="ECO:0000313" key="2">
    <source>
        <dbReference type="EMBL" id="RCX13900.1"/>
    </source>
</evidence>
<evidence type="ECO:0000313" key="3">
    <source>
        <dbReference type="Proteomes" id="UP000253090"/>
    </source>
</evidence>
<dbReference type="Pfam" id="PF19767">
    <property type="entry name" value="DUF6254"/>
    <property type="match status" value="1"/>
</dbReference>
<dbReference type="InterPro" id="IPR046221">
    <property type="entry name" value="DUF6254"/>
</dbReference>
<name>A0A369AWX7_9BACL</name>
<dbReference type="EMBL" id="QPJW01000019">
    <property type="protein sequence ID" value="RCX13900.1"/>
    <property type="molecule type" value="Genomic_DNA"/>
</dbReference>
<feature type="compositionally biased region" description="Basic and acidic residues" evidence="1">
    <location>
        <begin position="31"/>
        <end position="42"/>
    </location>
</feature>
<sequence length="42" mass="4948">MSQQKRRKEAAWKARKQEQHPHGKINSLKKLSGEYDVEHTTS</sequence>
<dbReference type="Proteomes" id="UP000253090">
    <property type="component" value="Unassembled WGS sequence"/>
</dbReference>
<dbReference type="RefSeq" id="WP_220270935.1">
    <property type="nucleotide sequence ID" value="NZ_QPJW01000019.1"/>
</dbReference>
<comment type="caution">
    <text evidence="2">The sequence shown here is derived from an EMBL/GenBank/DDBJ whole genome shotgun (WGS) entry which is preliminary data.</text>
</comment>